<gene>
    <name evidence="1" type="ORF">FJT64_007372</name>
</gene>
<sequence length="125" mass="13276">MVMLQEDNVPRMSLRELFPLRVFTMASAGTRGASGALSVLRLLLVAGLLAAAAASVFIPGRAMCPCTATERALTDQLTITEYTCERPGGPCNAGSGRCSQLRQRVSVNGSSGPWVAAWLRVCPQH</sequence>
<dbReference type="EMBL" id="VIIS01001640">
    <property type="protein sequence ID" value="KAF0295060.1"/>
    <property type="molecule type" value="Genomic_DNA"/>
</dbReference>
<evidence type="ECO:0000313" key="2">
    <source>
        <dbReference type="Proteomes" id="UP000440578"/>
    </source>
</evidence>
<evidence type="ECO:0000313" key="1">
    <source>
        <dbReference type="EMBL" id="KAF0295060.1"/>
    </source>
</evidence>
<proteinExistence type="predicted"/>
<keyword evidence="2" id="KW-1185">Reference proteome</keyword>
<name>A0A6A4VUD6_AMPAM</name>
<protein>
    <submittedName>
        <fullName evidence="1">Uncharacterized protein</fullName>
    </submittedName>
</protein>
<organism evidence="1 2">
    <name type="scientific">Amphibalanus amphitrite</name>
    <name type="common">Striped barnacle</name>
    <name type="synonym">Balanus amphitrite</name>
    <dbReference type="NCBI Taxonomy" id="1232801"/>
    <lineage>
        <taxon>Eukaryota</taxon>
        <taxon>Metazoa</taxon>
        <taxon>Ecdysozoa</taxon>
        <taxon>Arthropoda</taxon>
        <taxon>Crustacea</taxon>
        <taxon>Multicrustacea</taxon>
        <taxon>Cirripedia</taxon>
        <taxon>Thoracica</taxon>
        <taxon>Thoracicalcarea</taxon>
        <taxon>Balanomorpha</taxon>
        <taxon>Balanoidea</taxon>
        <taxon>Balanidae</taxon>
        <taxon>Amphibalaninae</taxon>
        <taxon>Amphibalanus</taxon>
    </lineage>
</organism>
<comment type="caution">
    <text evidence="1">The sequence shown here is derived from an EMBL/GenBank/DDBJ whole genome shotgun (WGS) entry which is preliminary data.</text>
</comment>
<dbReference type="Proteomes" id="UP000440578">
    <property type="component" value="Unassembled WGS sequence"/>
</dbReference>
<dbReference type="AlphaFoldDB" id="A0A6A4VUD6"/>
<reference evidence="1 2" key="1">
    <citation type="submission" date="2019-07" db="EMBL/GenBank/DDBJ databases">
        <title>Draft genome assembly of a fouling barnacle, Amphibalanus amphitrite (Darwin, 1854): The first reference genome for Thecostraca.</title>
        <authorList>
            <person name="Kim W."/>
        </authorList>
    </citation>
    <scope>NUCLEOTIDE SEQUENCE [LARGE SCALE GENOMIC DNA]</scope>
    <source>
        <strain evidence="1">SNU_AA5</strain>
        <tissue evidence="1">Soma without cirri and trophi</tissue>
    </source>
</reference>
<accession>A0A6A4VUD6</accession>